<keyword evidence="12" id="KW-0902">Two-component regulatory system</keyword>
<dbReference type="GO" id="GO:0005524">
    <property type="term" value="F:ATP binding"/>
    <property type="evidence" value="ECO:0007669"/>
    <property type="project" value="UniProtKB-KW"/>
</dbReference>
<evidence type="ECO:0000256" key="9">
    <source>
        <dbReference type="ARBA" id="ARBA00022777"/>
    </source>
</evidence>
<dbReference type="PROSITE" id="PS50109">
    <property type="entry name" value="HIS_KIN"/>
    <property type="match status" value="1"/>
</dbReference>
<dbReference type="Pfam" id="PF02518">
    <property type="entry name" value="HATPase_c"/>
    <property type="match status" value="1"/>
</dbReference>
<dbReference type="InterPro" id="IPR038515">
    <property type="entry name" value="CpxA_peri_sf"/>
</dbReference>
<protein>
    <recommendedName>
        <fullName evidence="3">histidine kinase</fullName>
        <ecNumber evidence="3">2.7.13.3</ecNumber>
    </recommendedName>
</protein>
<dbReference type="Gene3D" id="3.30.565.10">
    <property type="entry name" value="Histidine kinase-like ATPase, C-terminal domain"/>
    <property type="match status" value="1"/>
</dbReference>
<evidence type="ECO:0000256" key="4">
    <source>
        <dbReference type="ARBA" id="ARBA00022475"/>
    </source>
</evidence>
<feature type="domain" description="HAMP" evidence="16">
    <location>
        <begin position="183"/>
        <end position="237"/>
    </location>
</feature>
<comment type="catalytic activity">
    <reaction evidence="1">
        <text>ATP + protein L-histidine = ADP + protein N-phospho-L-histidine.</text>
        <dbReference type="EC" id="2.7.13.3"/>
    </reaction>
</comment>
<evidence type="ECO:0000256" key="3">
    <source>
        <dbReference type="ARBA" id="ARBA00012438"/>
    </source>
</evidence>
<keyword evidence="4" id="KW-1003">Cell membrane</keyword>
<comment type="caution">
    <text evidence="17">The sequence shown here is derived from an EMBL/GenBank/DDBJ whole genome shotgun (WGS) entry which is preliminary data.</text>
</comment>
<evidence type="ECO:0000256" key="11">
    <source>
        <dbReference type="ARBA" id="ARBA00022989"/>
    </source>
</evidence>
<dbReference type="InterPro" id="IPR003594">
    <property type="entry name" value="HATPase_dom"/>
</dbReference>
<evidence type="ECO:0000313" key="17">
    <source>
        <dbReference type="EMBL" id="KDM90639.1"/>
    </source>
</evidence>
<keyword evidence="11 14" id="KW-1133">Transmembrane helix</keyword>
<evidence type="ECO:0000256" key="12">
    <source>
        <dbReference type="ARBA" id="ARBA00023012"/>
    </source>
</evidence>
<dbReference type="EC" id="2.7.13.3" evidence="3"/>
<sequence>MKLPMLNRLSSRIFAIFWLTLMLVVLVLLLLPHLDPRAQHTIPKPELERYQAAAERISNRLSHGQGRLEDKLLPLADPKRHKGMQLYFTSLDGELLTPHERTKALRNFITSADSPDNPRQKLYGRWMVAGPFLISDQRQSALMYIGRFTHRPPPFFLRILDQPFHLLLLTMLVSTPLLLWLAWALSRPARKLQQAAQRVASGQFTQDPTLETSGPQEFRQAGASFNQMVSSVNQMISGQQRLLSDISHELRSPLTRLRMATALAQRKQGNSQELDRIDTEAERLEAMIAKLLELSRMQIHGQEAREQSDAVSLWQDMLDDAEFEASQHQKSLTCGPLLPWPLTGNAELLISALENVVRNAIYYGKDRVDVQFSANDHSLTITVDDNGSGVPDEELKDIFRPFYRVSTARDRHSGGTGLGLAITENAIRQHNGSITASPSPLGGLRVTLTLPLAPQGQPLATSVSA</sequence>
<dbReference type="PANTHER" id="PTHR45528">
    <property type="entry name" value="SENSOR HISTIDINE KINASE CPXA"/>
    <property type="match status" value="1"/>
</dbReference>
<dbReference type="NCBIfam" id="NF007007">
    <property type="entry name" value="PRK09470.1"/>
    <property type="match status" value="1"/>
</dbReference>
<comment type="subcellular location">
    <subcellularLocation>
        <location evidence="2">Cell membrane</location>
        <topology evidence="2">Multi-pass membrane protein</topology>
    </subcellularLocation>
</comment>
<proteinExistence type="predicted"/>
<keyword evidence="10" id="KW-0067">ATP-binding</keyword>
<evidence type="ECO:0000313" key="18">
    <source>
        <dbReference type="Proteomes" id="UP000027192"/>
    </source>
</evidence>
<keyword evidence="18" id="KW-1185">Reference proteome</keyword>
<reference evidence="17 18" key="1">
    <citation type="submission" date="2014-04" db="EMBL/GenBank/DDBJ databases">
        <title>Draft genome sequence of Photobacterium halotolerans S2753: a solonamide, ngercheumicin and holomycin producer.</title>
        <authorList>
            <person name="Machado H.R."/>
            <person name="Gram L."/>
        </authorList>
    </citation>
    <scope>NUCLEOTIDE SEQUENCE [LARGE SCALE GENOMIC DNA]</scope>
    <source>
        <strain evidence="17 18">S2753</strain>
    </source>
</reference>
<dbReference type="InterPro" id="IPR004358">
    <property type="entry name" value="Sig_transdc_His_kin-like_C"/>
</dbReference>
<dbReference type="SMART" id="SM00304">
    <property type="entry name" value="HAMP"/>
    <property type="match status" value="1"/>
</dbReference>
<dbReference type="AlphaFoldDB" id="A0A066RJY1"/>
<dbReference type="Gene3D" id="1.10.287.130">
    <property type="match status" value="1"/>
</dbReference>
<feature type="transmembrane region" description="Helical" evidence="14">
    <location>
        <begin position="12"/>
        <end position="31"/>
    </location>
</feature>
<dbReference type="PRINTS" id="PR00344">
    <property type="entry name" value="BCTRLSENSOR"/>
</dbReference>
<dbReference type="Gene3D" id="3.30.450.210">
    <property type="entry name" value="Two-component sensor protein CpxA, periplasmic domain"/>
    <property type="match status" value="1"/>
</dbReference>
<feature type="domain" description="Histidine kinase" evidence="15">
    <location>
        <begin position="245"/>
        <end position="454"/>
    </location>
</feature>
<dbReference type="InterPro" id="IPR032404">
    <property type="entry name" value="CpxA_peri"/>
</dbReference>
<dbReference type="Pfam" id="PF00672">
    <property type="entry name" value="HAMP"/>
    <property type="match status" value="1"/>
</dbReference>
<keyword evidence="7 14" id="KW-0812">Transmembrane</keyword>
<keyword evidence="8" id="KW-0547">Nucleotide-binding</keyword>
<organism evidence="17 18">
    <name type="scientific">Photobacterium galatheae</name>
    <dbReference type="NCBI Taxonomy" id="1654360"/>
    <lineage>
        <taxon>Bacteria</taxon>
        <taxon>Pseudomonadati</taxon>
        <taxon>Pseudomonadota</taxon>
        <taxon>Gammaproteobacteria</taxon>
        <taxon>Vibrionales</taxon>
        <taxon>Vibrionaceae</taxon>
        <taxon>Photobacterium</taxon>
    </lineage>
</organism>
<evidence type="ECO:0000259" key="15">
    <source>
        <dbReference type="PROSITE" id="PS50109"/>
    </source>
</evidence>
<dbReference type="InterPro" id="IPR003660">
    <property type="entry name" value="HAMP_dom"/>
</dbReference>
<dbReference type="InterPro" id="IPR003661">
    <property type="entry name" value="HisK_dim/P_dom"/>
</dbReference>
<dbReference type="InterPro" id="IPR036890">
    <property type="entry name" value="HATPase_C_sf"/>
</dbReference>
<feature type="transmembrane region" description="Helical" evidence="14">
    <location>
        <begin position="164"/>
        <end position="185"/>
    </location>
</feature>
<evidence type="ECO:0000256" key="13">
    <source>
        <dbReference type="ARBA" id="ARBA00023136"/>
    </source>
</evidence>
<keyword evidence="9" id="KW-0418">Kinase</keyword>
<dbReference type="SMART" id="SM00387">
    <property type="entry name" value="HATPase_c"/>
    <property type="match status" value="1"/>
</dbReference>
<dbReference type="InterPro" id="IPR005467">
    <property type="entry name" value="His_kinase_dom"/>
</dbReference>
<evidence type="ECO:0000256" key="1">
    <source>
        <dbReference type="ARBA" id="ARBA00000085"/>
    </source>
</evidence>
<dbReference type="SUPFAM" id="SSF55874">
    <property type="entry name" value="ATPase domain of HSP90 chaperone/DNA topoisomerase II/histidine kinase"/>
    <property type="match status" value="1"/>
</dbReference>
<evidence type="ECO:0000256" key="7">
    <source>
        <dbReference type="ARBA" id="ARBA00022692"/>
    </source>
</evidence>
<dbReference type="EMBL" id="JMIB01000030">
    <property type="protein sequence ID" value="KDM90639.1"/>
    <property type="molecule type" value="Genomic_DNA"/>
</dbReference>
<evidence type="ECO:0000256" key="8">
    <source>
        <dbReference type="ARBA" id="ARBA00022741"/>
    </source>
</evidence>
<dbReference type="PANTHER" id="PTHR45528:SF1">
    <property type="entry name" value="SENSOR HISTIDINE KINASE CPXA"/>
    <property type="match status" value="1"/>
</dbReference>
<keyword evidence="6" id="KW-0808">Transferase</keyword>
<dbReference type="FunFam" id="3.30.565.10:FF:000011">
    <property type="entry name" value="Sensor histidine kinase CpxA"/>
    <property type="match status" value="1"/>
</dbReference>
<dbReference type="SUPFAM" id="SSF47384">
    <property type="entry name" value="Homodimeric domain of signal transducing histidine kinase"/>
    <property type="match status" value="1"/>
</dbReference>
<dbReference type="Pfam" id="PF16527">
    <property type="entry name" value="CpxA_peri"/>
    <property type="match status" value="1"/>
</dbReference>
<keyword evidence="5" id="KW-0597">Phosphoprotein</keyword>
<dbReference type="CDD" id="cd00082">
    <property type="entry name" value="HisKA"/>
    <property type="match status" value="1"/>
</dbReference>
<dbReference type="PROSITE" id="PS50885">
    <property type="entry name" value="HAMP"/>
    <property type="match status" value="1"/>
</dbReference>
<dbReference type="Proteomes" id="UP000027192">
    <property type="component" value="Unassembled WGS sequence"/>
</dbReference>
<keyword evidence="13 14" id="KW-0472">Membrane</keyword>
<accession>A0A066RJY1</accession>
<evidence type="ECO:0000256" key="6">
    <source>
        <dbReference type="ARBA" id="ARBA00022679"/>
    </source>
</evidence>
<dbReference type="InterPro" id="IPR036097">
    <property type="entry name" value="HisK_dim/P_sf"/>
</dbReference>
<dbReference type="STRING" id="1654360.EA58_16150"/>
<evidence type="ECO:0000256" key="5">
    <source>
        <dbReference type="ARBA" id="ARBA00022553"/>
    </source>
</evidence>
<dbReference type="GO" id="GO:0000155">
    <property type="term" value="F:phosphorelay sensor kinase activity"/>
    <property type="evidence" value="ECO:0007669"/>
    <property type="project" value="InterPro"/>
</dbReference>
<evidence type="ECO:0000259" key="16">
    <source>
        <dbReference type="PROSITE" id="PS50885"/>
    </source>
</evidence>
<dbReference type="Pfam" id="PF00512">
    <property type="entry name" value="HisKA"/>
    <property type="match status" value="1"/>
</dbReference>
<dbReference type="CDD" id="cd06225">
    <property type="entry name" value="HAMP"/>
    <property type="match status" value="1"/>
</dbReference>
<dbReference type="RefSeq" id="WP_036754699.1">
    <property type="nucleotide sequence ID" value="NZ_JAGSGC010000013.1"/>
</dbReference>
<gene>
    <name evidence="17" type="primary">cpxA</name>
    <name evidence="17" type="ORF">EA58_16150</name>
</gene>
<evidence type="ECO:0000256" key="10">
    <source>
        <dbReference type="ARBA" id="ARBA00022840"/>
    </source>
</evidence>
<evidence type="ECO:0000256" key="2">
    <source>
        <dbReference type="ARBA" id="ARBA00004651"/>
    </source>
</evidence>
<name>A0A066RJY1_9GAMM</name>
<dbReference type="GO" id="GO:0005886">
    <property type="term" value="C:plasma membrane"/>
    <property type="evidence" value="ECO:0007669"/>
    <property type="project" value="UniProtKB-SubCell"/>
</dbReference>
<dbReference type="OrthoDB" id="9804645at2"/>
<evidence type="ECO:0000256" key="14">
    <source>
        <dbReference type="SAM" id="Phobius"/>
    </source>
</evidence>
<dbReference type="InterPro" id="IPR058125">
    <property type="entry name" value="CpxA"/>
</dbReference>
<dbReference type="SMART" id="SM00388">
    <property type="entry name" value="HisKA"/>
    <property type="match status" value="1"/>
</dbReference>
<dbReference type="InterPro" id="IPR050398">
    <property type="entry name" value="HssS/ArlS-like"/>
</dbReference>